<keyword evidence="8" id="KW-0677">Repeat</keyword>
<keyword evidence="13" id="KW-1133">Transmembrane helix</keyword>
<dbReference type="InterPro" id="IPR017441">
    <property type="entry name" value="Protein_kinase_ATP_BS"/>
</dbReference>
<evidence type="ECO:0000256" key="15">
    <source>
        <dbReference type="ARBA" id="ARBA00023136"/>
    </source>
</evidence>
<feature type="domain" description="Protein kinase" evidence="19">
    <location>
        <begin position="1551"/>
        <end position="1824"/>
    </location>
</feature>
<comment type="similarity">
    <text evidence="2">Belongs to the protein kinase superfamily. TKL Ser/Thr protein kinase family. ROCO subfamily.</text>
</comment>
<dbReference type="Gene3D" id="1.10.8.430">
    <property type="entry name" value="Helical domain of apoptotic protease-activating factors"/>
    <property type="match status" value="1"/>
</dbReference>
<dbReference type="Gene3D" id="3.40.50.10140">
    <property type="entry name" value="Toll/interleukin-1 receptor homology (TIR) domain"/>
    <property type="match status" value="1"/>
</dbReference>
<evidence type="ECO:0000256" key="11">
    <source>
        <dbReference type="ARBA" id="ARBA00022821"/>
    </source>
</evidence>
<dbReference type="Gene3D" id="1.10.510.10">
    <property type="entry name" value="Transferase(Phosphotransferase) domain 1"/>
    <property type="match status" value="1"/>
</dbReference>
<dbReference type="InterPro" id="IPR011009">
    <property type="entry name" value="Kinase-like_dom_sf"/>
</dbReference>
<evidence type="ECO:0000313" key="21">
    <source>
        <dbReference type="EMBL" id="KAJ9562052.1"/>
    </source>
</evidence>
<evidence type="ECO:0000256" key="12">
    <source>
        <dbReference type="ARBA" id="ARBA00022840"/>
    </source>
</evidence>
<dbReference type="InterPro" id="IPR032675">
    <property type="entry name" value="LRR_dom_sf"/>
</dbReference>
<evidence type="ECO:0000259" key="19">
    <source>
        <dbReference type="PROSITE" id="PS50011"/>
    </source>
</evidence>
<feature type="region of interest" description="Disordered" evidence="18">
    <location>
        <begin position="1829"/>
        <end position="1871"/>
    </location>
</feature>
<dbReference type="InterPro" id="IPR001245">
    <property type="entry name" value="Ser-Thr/Tyr_kinase_cat_dom"/>
</dbReference>
<keyword evidence="10" id="KW-0418">Kinase</keyword>
<gene>
    <name evidence="21" type="ORF">OSB04_007212</name>
</gene>
<dbReference type="FunFam" id="1.10.510.10:FF:000590">
    <property type="entry name" value="PR5-like receptor kinase"/>
    <property type="match status" value="1"/>
</dbReference>
<dbReference type="InterPro" id="IPR058192">
    <property type="entry name" value="WHD_ROQ1-like"/>
</dbReference>
<protein>
    <submittedName>
        <fullName evidence="21">Uncharacterized protein</fullName>
    </submittedName>
</protein>
<dbReference type="GO" id="GO:0005524">
    <property type="term" value="F:ATP binding"/>
    <property type="evidence" value="ECO:0007669"/>
    <property type="project" value="UniProtKB-UniRule"/>
</dbReference>
<dbReference type="Pfam" id="PF14380">
    <property type="entry name" value="WAK_assoc"/>
    <property type="match status" value="1"/>
</dbReference>
<evidence type="ECO:0000256" key="3">
    <source>
        <dbReference type="ARBA" id="ARBA00022527"/>
    </source>
</evidence>
<comment type="subcellular location">
    <subcellularLocation>
        <location evidence="1">Membrane</location>
        <topology evidence="1">Single-pass type I membrane protein</topology>
    </subcellularLocation>
</comment>
<dbReference type="GO" id="GO:0006952">
    <property type="term" value="P:defense response"/>
    <property type="evidence" value="ECO:0007669"/>
    <property type="project" value="UniProtKB-KW"/>
</dbReference>
<keyword evidence="5" id="KW-0808">Transferase</keyword>
<evidence type="ECO:0000313" key="22">
    <source>
        <dbReference type="Proteomes" id="UP001172457"/>
    </source>
</evidence>
<dbReference type="GO" id="GO:0051707">
    <property type="term" value="P:response to other organism"/>
    <property type="evidence" value="ECO:0007669"/>
    <property type="project" value="UniProtKB-ARBA"/>
</dbReference>
<comment type="caution">
    <text evidence="21">The sequence shown here is derived from an EMBL/GenBank/DDBJ whole genome shotgun (WGS) entry which is preliminary data.</text>
</comment>
<dbReference type="SMART" id="SM00255">
    <property type="entry name" value="TIR"/>
    <property type="match status" value="1"/>
</dbReference>
<dbReference type="GO" id="GO:0016020">
    <property type="term" value="C:membrane"/>
    <property type="evidence" value="ECO:0007669"/>
    <property type="project" value="UniProtKB-SubCell"/>
</dbReference>
<dbReference type="InterPro" id="IPR055414">
    <property type="entry name" value="LRR_R13L4/SHOC2-like"/>
</dbReference>
<evidence type="ECO:0000256" key="7">
    <source>
        <dbReference type="ARBA" id="ARBA00022729"/>
    </source>
</evidence>
<dbReference type="Proteomes" id="UP001172457">
    <property type="component" value="Chromosome 2"/>
</dbReference>
<keyword evidence="3" id="KW-0723">Serine/threonine-protein kinase</keyword>
<dbReference type="SUPFAM" id="SSF52540">
    <property type="entry name" value="P-loop containing nucleoside triphosphate hydrolases"/>
    <property type="match status" value="1"/>
</dbReference>
<sequence length="1871" mass="211796">MASSSTSTIHKINFMYDVFLSFRGEDTRTNFVDHLYHALKRKSIETYKDDKNLQKGKTISNELIKAIEESRFHVVVFSKNYASSSWCLGELVKIMECQRTHTGHTIYPIFYDVEPTEVRKQSGEFAKAFAKYENDDATEKWRGALIEAANLGGWELKKIANGHEAEFIEIVVKDISSKLPVVSVDENLIGMRTRVNDVVSYLNAVPEEFCMVGIWGMGGSGKTTLARAVFDQIRNEFKGITFVENVREVSNSPLLGLKSLQQQVLRDVLNTQNITVNGVLDGKSMMARKMPQEKVLVVLDDVDNIDQLKALAGEPNWFYPGSKIIITTRDKQVLLAHKVVNSNILNVNLLTDDEAIRLLSKCAFGTESPNPGYEELSERVVRYAAGLPLTITILGWSLYDANEHVWIDTLERLERIPLGETLQKLELSYMGLDTDCKEIFLHIACILKGWKEEEAIKVLESCGFHAIHGLDVLKRKSLITISEHGCLDMHDHIEEMGMYIVRRLHPDEPNKHSRLWIEEEIKYILVNNLGTEATTCILLIPSLRINSETVMKGLGKMERLRFLLVHNPTTTSNWEFDEGNQYFPNSLQYLSWSDYPFCFLPKTFQASNLVVLEMPNSRMEQLWEGEEKKVLHKLRFLHLNHSNLRTLDLRLTPNLEILDLENCNDLVELHMPPLGCPKLKSINLSYAKLSTLDLGLTPNLEILDLKVCYDLVELHMPPLECPKLKSINLYCLKLSTLDLRLVPNIKTLNVKYCANLVEVYMPCECPQLKYLNLSSSDLEFLNLGFSLNIETLNLENCYSLVELNLPRECPKLKFLKLDCKNLMSFNLGPTPNIKALKLQECDYFLELDMFLQCPQLESLELEIPNLSTLVLGPTPNLEILNLQGCDILVELRMHNECFKLETLYLICRPLRTFDFGLTQNLEALTLGGHDDLVELLISIGCPQLSHLKLIGSKLRTLELTLNLKTLILESCDLIELYIRDGDVKLKSLNIRRCSKLKTLDLGQTPNLESLCVEGCSSLVELNAPIGGLKKLVNLEVYMYSMSINICPLHPDNEEYLPSSTENIKKLISDGFHCACSNHQRFLGGICGLQHLKQLTLEGNISEVPKSLDQLQYLEELTLLHTKITHLPDSICRLKHLKSLYLTSCKLLEKLPEDLGRLDCLEMLSLSACIVLRDIPNSICKMKSLKYFSLNCCNRVEELPEELGCLECLEELDITVQLRLQESTVPCSKENFEGDPKNPIHNNRNDPTSSTYFQVPIARTFGDIAFRDKDYNDVVEYYYEGRPDYCGHSGFQVTCQSDQSGLNEYPILNYESVDYRILATDPSKQVITIARDDLWNDVCPQYLHNTTYNHTLFAGDYYSGNSDNVNVSLYYGCDEPSKSSDNIFTCHVNGTNNYGYFNRTNEFDYDILEPECESHIIVPVKKHEAELLPTKNATERDLSRLLGVGFDLYWSANSEDCDQCSKSGGWCGSNQTRLELFVCYCYNGNFSLTCNNRGFLYSIAGIMFLSFGILCWRSRLWMARKAANGQLETFIRDYGTLAPKRYKYSDIKTMTNSFQEELGRGGYGIVYKGLLQEGQPIAVKVLAGSVGEGEDFINEVASISRTSHVNIVTLLGFCIDGKKRALIYKFMPNGSLDKFLRGDDSRLDWNTLFLIAKGIARGLEYLHRGCNTRIVHFDIKPHNILLDRDFVPKISDFGLAKLCKWKESIVSVMGARGTAGYMAPEVFLKSLGGASHKSDVYSYGMMVLEMTGARERNNSCPTSASEAYFPESIYKKVEAGDNLGVYGVANEDEAELARKMVMVSLWCIQSRPSDRPSISKVVEMLEGSLESLQVPPSRFWPSPTRPTQDTSSSAAQSSTISKTLSTVQSIRKESSS</sequence>
<dbReference type="Pfam" id="PF07714">
    <property type="entry name" value="PK_Tyr_Ser-Thr"/>
    <property type="match status" value="1"/>
</dbReference>
<dbReference type="InterPro" id="IPR035897">
    <property type="entry name" value="Toll_tir_struct_dom_sf"/>
</dbReference>
<evidence type="ECO:0000256" key="13">
    <source>
        <dbReference type="ARBA" id="ARBA00022989"/>
    </source>
</evidence>
<dbReference type="Gene3D" id="3.30.200.20">
    <property type="entry name" value="Phosphorylase Kinase, domain 1"/>
    <property type="match status" value="1"/>
</dbReference>
<dbReference type="Pfam" id="PF01582">
    <property type="entry name" value="TIR"/>
    <property type="match status" value="1"/>
</dbReference>
<evidence type="ECO:0000256" key="8">
    <source>
        <dbReference type="ARBA" id="ARBA00022737"/>
    </source>
</evidence>
<keyword evidence="15" id="KW-0472">Membrane</keyword>
<dbReference type="FunFam" id="3.40.50.10140:FF:000007">
    <property type="entry name" value="Disease resistance protein (TIR-NBS-LRR class)"/>
    <property type="match status" value="1"/>
</dbReference>
<evidence type="ECO:0000256" key="10">
    <source>
        <dbReference type="ARBA" id="ARBA00022777"/>
    </source>
</evidence>
<dbReference type="GO" id="GO:0043531">
    <property type="term" value="F:ADP binding"/>
    <property type="evidence" value="ECO:0007669"/>
    <property type="project" value="InterPro"/>
</dbReference>
<dbReference type="SMART" id="SM00220">
    <property type="entry name" value="S_TKc"/>
    <property type="match status" value="1"/>
</dbReference>
<dbReference type="GO" id="GO:0004674">
    <property type="term" value="F:protein serine/threonine kinase activity"/>
    <property type="evidence" value="ECO:0007669"/>
    <property type="project" value="UniProtKB-KW"/>
</dbReference>
<dbReference type="SUPFAM" id="SSF56112">
    <property type="entry name" value="Protein kinase-like (PK-like)"/>
    <property type="match status" value="1"/>
</dbReference>
<dbReference type="InterPro" id="IPR032872">
    <property type="entry name" value="WAK_assoc_C"/>
</dbReference>
<dbReference type="Gene3D" id="3.40.50.300">
    <property type="entry name" value="P-loop containing nucleotide triphosphate hydrolases"/>
    <property type="match status" value="1"/>
</dbReference>
<keyword evidence="6" id="KW-0812">Transmembrane</keyword>
<dbReference type="Pfam" id="PF23282">
    <property type="entry name" value="WHD_ROQ1"/>
    <property type="match status" value="1"/>
</dbReference>
<dbReference type="PRINTS" id="PR00364">
    <property type="entry name" value="DISEASERSIST"/>
</dbReference>
<evidence type="ECO:0000256" key="1">
    <source>
        <dbReference type="ARBA" id="ARBA00004479"/>
    </source>
</evidence>
<dbReference type="SUPFAM" id="SSF52058">
    <property type="entry name" value="L domain-like"/>
    <property type="match status" value="2"/>
</dbReference>
<feature type="compositionally biased region" description="Low complexity" evidence="18">
    <location>
        <begin position="1842"/>
        <end position="1858"/>
    </location>
</feature>
<dbReference type="InterPro" id="IPR044974">
    <property type="entry name" value="Disease_R_plants"/>
</dbReference>
<dbReference type="Pfam" id="PF07725">
    <property type="entry name" value="LRR_3"/>
    <property type="match status" value="1"/>
</dbReference>
<evidence type="ECO:0000256" key="9">
    <source>
        <dbReference type="ARBA" id="ARBA00022741"/>
    </source>
</evidence>
<dbReference type="Pfam" id="PF00931">
    <property type="entry name" value="NB-ARC"/>
    <property type="match status" value="1"/>
</dbReference>
<evidence type="ECO:0000256" key="17">
    <source>
        <dbReference type="PROSITE-ProRule" id="PRU10141"/>
    </source>
</evidence>
<feature type="domain" description="TIR" evidence="20">
    <location>
        <begin position="14"/>
        <end position="179"/>
    </location>
</feature>
<dbReference type="PROSITE" id="PS00108">
    <property type="entry name" value="PROTEIN_KINASE_ST"/>
    <property type="match status" value="1"/>
</dbReference>
<dbReference type="InterPro" id="IPR000719">
    <property type="entry name" value="Prot_kinase_dom"/>
</dbReference>
<keyword evidence="4" id="KW-0433">Leucine-rich repeat</keyword>
<dbReference type="PROSITE" id="PS50011">
    <property type="entry name" value="PROTEIN_KINASE_DOM"/>
    <property type="match status" value="1"/>
</dbReference>
<dbReference type="GO" id="GO:0007165">
    <property type="term" value="P:signal transduction"/>
    <property type="evidence" value="ECO:0007669"/>
    <property type="project" value="InterPro"/>
</dbReference>
<reference evidence="21" key="1">
    <citation type="submission" date="2023-03" db="EMBL/GenBank/DDBJ databases">
        <title>Chromosome-scale reference genome and RAD-based genetic map of yellow starthistle (Centaurea solstitialis) reveal putative structural variation and QTLs associated with invader traits.</title>
        <authorList>
            <person name="Reatini B."/>
            <person name="Cang F.A."/>
            <person name="Jiang Q."/>
            <person name="Mckibben M.T.W."/>
            <person name="Barker M.S."/>
            <person name="Rieseberg L.H."/>
            <person name="Dlugosch K.M."/>
        </authorList>
    </citation>
    <scope>NUCLEOTIDE SEQUENCE</scope>
    <source>
        <strain evidence="21">CAN-66</strain>
        <tissue evidence="21">Leaf</tissue>
    </source>
</reference>
<proteinExistence type="inferred from homology"/>
<dbReference type="InterPro" id="IPR000157">
    <property type="entry name" value="TIR_dom"/>
</dbReference>
<keyword evidence="7" id="KW-0732">Signal</keyword>
<dbReference type="Gene3D" id="3.80.10.10">
    <property type="entry name" value="Ribonuclease Inhibitor"/>
    <property type="match status" value="3"/>
</dbReference>
<keyword evidence="14" id="KW-0520">NAD</keyword>
<keyword evidence="16" id="KW-0325">Glycoprotein</keyword>
<evidence type="ECO:0000256" key="4">
    <source>
        <dbReference type="ARBA" id="ARBA00022614"/>
    </source>
</evidence>
<dbReference type="InterPro" id="IPR011713">
    <property type="entry name" value="Leu-rich_rpt_3"/>
</dbReference>
<feature type="binding site" evidence="17">
    <location>
        <position position="1579"/>
    </location>
    <ligand>
        <name>ATP</name>
        <dbReference type="ChEBI" id="CHEBI:30616"/>
    </ligand>
</feature>
<dbReference type="EMBL" id="JARYMX010000002">
    <property type="protein sequence ID" value="KAJ9562052.1"/>
    <property type="molecule type" value="Genomic_DNA"/>
</dbReference>
<dbReference type="InterPro" id="IPR042197">
    <property type="entry name" value="Apaf_helical"/>
</dbReference>
<dbReference type="PROSITE" id="PS50104">
    <property type="entry name" value="TIR"/>
    <property type="match status" value="1"/>
</dbReference>
<dbReference type="InterPro" id="IPR027417">
    <property type="entry name" value="P-loop_NTPase"/>
</dbReference>
<keyword evidence="9 17" id="KW-0547">Nucleotide-binding</keyword>
<evidence type="ECO:0000259" key="20">
    <source>
        <dbReference type="PROSITE" id="PS50104"/>
    </source>
</evidence>
<dbReference type="PANTHER" id="PTHR11017:SF544">
    <property type="entry name" value="ADP-RIBOSYL CYCLASE_CYCLIC ADP-RIBOSE HYDROLASE"/>
    <property type="match status" value="1"/>
</dbReference>
<dbReference type="InterPro" id="IPR002182">
    <property type="entry name" value="NB-ARC"/>
</dbReference>
<evidence type="ECO:0000256" key="5">
    <source>
        <dbReference type="ARBA" id="ARBA00022679"/>
    </source>
</evidence>
<evidence type="ECO:0000256" key="18">
    <source>
        <dbReference type="SAM" id="MobiDB-lite"/>
    </source>
</evidence>
<evidence type="ECO:0000256" key="2">
    <source>
        <dbReference type="ARBA" id="ARBA00008171"/>
    </source>
</evidence>
<dbReference type="PANTHER" id="PTHR11017">
    <property type="entry name" value="LEUCINE-RICH REPEAT-CONTAINING PROTEIN"/>
    <property type="match status" value="1"/>
</dbReference>
<organism evidence="21 22">
    <name type="scientific">Centaurea solstitialis</name>
    <name type="common">yellow star-thistle</name>
    <dbReference type="NCBI Taxonomy" id="347529"/>
    <lineage>
        <taxon>Eukaryota</taxon>
        <taxon>Viridiplantae</taxon>
        <taxon>Streptophyta</taxon>
        <taxon>Embryophyta</taxon>
        <taxon>Tracheophyta</taxon>
        <taxon>Spermatophyta</taxon>
        <taxon>Magnoliopsida</taxon>
        <taxon>eudicotyledons</taxon>
        <taxon>Gunneridae</taxon>
        <taxon>Pentapetalae</taxon>
        <taxon>asterids</taxon>
        <taxon>campanulids</taxon>
        <taxon>Asterales</taxon>
        <taxon>Asteraceae</taxon>
        <taxon>Carduoideae</taxon>
        <taxon>Cardueae</taxon>
        <taxon>Centaureinae</taxon>
        <taxon>Centaurea</taxon>
    </lineage>
</organism>
<dbReference type="SUPFAM" id="SSF52200">
    <property type="entry name" value="Toll/Interleukin receptor TIR domain"/>
    <property type="match status" value="1"/>
</dbReference>
<evidence type="ECO:0000256" key="6">
    <source>
        <dbReference type="ARBA" id="ARBA00022692"/>
    </source>
</evidence>
<keyword evidence="11" id="KW-0611">Plant defense</keyword>
<evidence type="ECO:0000256" key="14">
    <source>
        <dbReference type="ARBA" id="ARBA00023027"/>
    </source>
</evidence>
<accession>A0AA38WIE3</accession>
<name>A0AA38WIE3_9ASTR</name>
<evidence type="ECO:0000256" key="16">
    <source>
        <dbReference type="ARBA" id="ARBA00023180"/>
    </source>
</evidence>
<dbReference type="PROSITE" id="PS00107">
    <property type="entry name" value="PROTEIN_KINASE_ATP"/>
    <property type="match status" value="1"/>
</dbReference>
<dbReference type="Pfam" id="PF23598">
    <property type="entry name" value="LRR_14"/>
    <property type="match status" value="1"/>
</dbReference>
<keyword evidence="22" id="KW-1185">Reference proteome</keyword>
<keyword evidence="12 17" id="KW-0067">ATP-binding</keyword>
<dbReference type="InterPro" id="IPR008271">
    <property type="entry name" value="Ser/Thr_kinase_AS"/>
</dbReference>